<gene>
    <name evidence="2" type="ORF">LX59_00023</name>
</gene>
<evidence type="ECO:0000313" key="3">
    <source>
        <dbReference type="Proteomes" id="UP000319627"/>
    </source>
</evidence>
<proteinExistence type="predicted"/>
<dbReference type="AlphaFoldDB" id="A0A562J1H3"/>
<accession>A0A562J1H3</accession>
<keyword evidence="1" id="KW-0732">Signal</keyword>
<dbReference type="Proteomes" id="UP000319627">
    <property type="component" value="Unassembled WGS sequence"/>
</dbReference>
<dbReference type="PROSITE" id="PS51257">
    <property type="entry name" value="PROKAR_LIPOPROTEIN"/>
    <property type="match status" value="1"/>
</dbReference>
<keyword evidence="3" id="KW-1185">Reference proteome</keyword>
<feature type="signal peptide" evidence="1">
    <location>
        <begin position="1"/>
        <end position="21"/>
    </location>
</feature>
<evidence type="ECO:0008006" key="4">
    <source>
        <dbReference type="Google" id="ProtNLM"/>
    </source>
</evidence>
<evidence type="ECO:0000313" key="2">
    <source>
        <dbReference type="EMBL" id="TWH77121.1"/>
    </source>
</evidence>
<evidence type="ECO:0000256" key="1">
    <source>
        <dbReference type="SAM" id="SignalP"/>
    </source>
</evidence>
<feature type="chain" id="PRO_5021781210" description="PEGA domain-containing protein" evidence="1">
    <location>
        <begin position="22"/>
        <end position="170"/>
    </location>
</feature>
<comment type="caution">
    <text evidence="2">The sequence shown here is derived from an EMBL/GenBank/DDBJ whole genome shotgun (WGS) entry which is preliminary data.</text>
</comment>
<sequence>MSRCIYNAAMVAFCLLITACATIVGDKTQVIPISSTPSDASILITDEKGVEVFKGVTPTSVTLQKSDGSYWGKKSFILKVHKHGYETQIIPITASANGWYIGGNIIFGGLIGWFIVDPYNGAMYNLSPEQLNAHLDAKESQSRYSGEQGFSIVLLEDVPEALRPKMRSLN</sequence>
<dbReference type="EMBL" id="VLKG01000001">
    <property type="protein sequence ID" value="TWH77121.1"/>
    <property type="molecule type" value="Genomic_DNA"/>
</dbReference>
<dbReference type="RefSeq" id="WP_144569820.1">
    <property type="nucleotide sequence ID" value="NZ_VLKG01000001.1"/>
</dbReference>
<organism evidence="2 3">
    <name type="scientific">Azomonas agilis</name>
    <dbReference type="NCBI Taxonomy" id="116849"/>
    <lineage>
        <taxon>Bacteria</taxon>
        <taxon>Pseudomonadati</taxon>
        <taxon>Pseudomonadota</taxon>
        <taxon>Gammaproteobacteria</taxon>
        <taxon>Pseudomonadales</taxon>
        <taxon>Pseudomonadaceae</taxon>
        <taxon>Azomonas</taxon>
    </lineage>
</organism>
<reference evidence="2 3" key="1">
    <citation type="submission" date="2019-07" db="EMBL/GenBank/DDBJ databases">
        <title>Genomic Encyclopedia of Type Strains, Phase I: the one thousand microbial genomes (KMG-I) project.</title>
        <authorList>
            <person name="Kyrpides N."/>
        </authorList>
    </citation>
    <scope>NUCLEOTIDE SEQUENCE [LARGE SCALE GENOMIC DNA]</scope>
    <source>
        <strain evidence="2 3">DSM 375</strain>
    </source>
</reference>
<name>A0A562J1H3_9GAMM</name>
<protein>
    <recommendedName>
        <fullName evidence="4">PEGA domain-containing protein</fullName>
    </recommendedName>
</protein>
<dbReference type="OrthoDB" id="194242at2"/>